<evidence type="ECO:0000256" key="2">
    <source>
        <dbReference type="ARBA" id="ARBA00022692"/>
    </source>
</evidence>
<reference evidence="7 8" key="1">
    <citation type="submission" date="2024-01" db="EMBL/GenBank/DDBJ databases">
        <title>A draft genome for the cacao thread blight pathogen Marasmiellus scandens.</title>
        <authorList>
            <person name="Baruah I.K."/>
            <person name="Leung J."/>
            <person name="Bukari Y."/>
            <person name="Amoako-Attah I."/>
            <person name="Meinhardt L.W."/>
            <person name="Bailey B.A."/>
            <person name="Cohen S.P."/>
        </authorList>
    </citation>
    <scope>NUCLEOTIDE SEQUENCE [LARGE SCALE GENOMIC DNA]</scope>
    <source>
        <strain evidence="7 8">GH-19</strain>
    </source>
</reference>
<feature type="transmembrane region" description="Helical" evidence="6">
    <location>
        <begin position="101"/>
        <end position="121"/>
    </location>
</feature>
<dbReference type="SUPFAM" id="SSF103506">
    <property type="entry name" value="Mitochondrial carrier"/>
    <property type="match status" value="1"/>
</dbReference>
<protein>
    <submittedName>
        <fullName evidence="7">Uncharacterized protein</fullName>
    </submittedName>
</protein>
<keyword evidence="8" id="KW-1185">Reference proteome</keyword>
<dbReference type="PROSITE" id="PS50920">
    <property type="entry name" value="SOLCAR"/>
    <property type="match status" value="1"/>
</dbReference>
<proteinExistence type="predicted"/>
<dbReference type="InterPro" id="IPR018108">
    <property type="entry name" value="MCP_transmembrane"/>
</dbReference>
<dbReference type="EMBL" id="JBANRG010000027">
    <property type="protein sequence ID" value="KAK7453188.1"/>
    <property type="molecule type" value="Genomic_DNA"/>
</dbReference>
<keyword evidence="4 5" id="KW-0472">Membrane</keyword>
<keyword evidence="3 6" id="KW-1133">Transmembrane helix</keyword>
<dbReference type="Gene3D" id="1.50.40.10">
    <property type="entry name" value="Mitochondrial carrier domain"/>
    <property type="match status" value="1"/>
</dbReference>
<evidence type="ECO:0000256" key="4">
    <source>
        <dbReference type="ARBA" id="ARBA00023136"/>
    </source>
</evidence>
<accession>A0ABR1J9R4</accession>
<gene>
    <name evidence="7" type="ORF">VKT23_011869</name>
</gene>
<name>A0ABR1J9R4_9AGAR</name>
<evidence type="ECO:0000256" key="3">
    <source>
        <dbReference type="ARBA" id="ARBA00022989"/>
    </source>
</evidence>
<evidence type="ECO:0000313" key="8">
    <source>
        <dbReference type="Proteomes" id="UP001498398"/>
    </source>
</evidence>
<dbReference type="Proteomes" id="UP001498398">
    <property type="component" value="Unassembled WGS sequence"/>
</dbReference>
<feature type="repeat" description="Solcar" evidence="5">
    <location>
        <begin position="1"/>
        <end position="95"/>
    </location>
</feature>
<feature type="transmembrane region" description="Helical" evidence="6">
    <location>
        <begin position="170"/>
        <end position="192"/>
    </location>
</feature>
<feature type="transmembrane region" description="Helical" evidence="6">
    <location>
        <begin position="198"/>
        <end position="225"/>
    </location>
</feature>
<comment type="subcellular location">
    <subcellularLocation>
        <location evidence="1">Membrane</location>
        <topology evidence="1">Multi-pass membrane protein</topology>
    </subcellularLocation>
</comment>
<organism evidence="7 8">
    <name type="scientific">Marasmiellus scandens</name>
    <dbReference type="NCBI Taxonomy" id="2682957"/>
    <lineage>
        <taxon>Eukaryota</taxon>
        <taxon>Fungi</taxon>
        <taxon>Dikarya</taxon>
        <taxon>Basidiomycota</taxon>
        <taxon>Agaricomycotina</taxon>
        <taxon>Agaricomycetes</taxon>
        <taxon>Agaricomycetidae</taxon>
        <taxon>Agaricales</taxon>
        <taxon>Marasmiineae</taxon>
        <taxon>Omphalotaceae</taxon>
        <taxon>Marasmiellus</taxon>
    </lineage>
</organism>
<comment type="caution">
    <text evidence="7">The sequence shown here is derived from an EMBL/GenBank/DDBJ whole genome shotgun (WGS) entry which is preliminary data.</text>
</comment>
<evidence type="ECO:0000256" key="1">
    <source>
        <dbReference type="ARBA" id="ARBA00004141"/>
    </source>
</evidence>
<evidence type="ECO:0000313" key="7">
    <source>
        <dbReference type="EMBL" id="KAK7453188.1"/>
    </source>
</evidence>
<evidence type="ECO:0000256" key="6">
    <source>
        <dbReference type="SAM" id="Phobius"/>
    </source>
</evidence>
<feature type="transmembrane region" description="Helical" evidence="6">
    <location>
        <begin position="70"/>
        <end position="89"/>
    </location>
</feature>
<evidence type="ECO:0000256" key="5">
    <source>
        <dbReference type="PROSITE-ProRule" id="PRU00282"/>
    </source>
</evidence>
<dbReference type="InterPro" id="IPR023395">
    <property type="entry name" value="MCP_dom_sf"/>
</dbReference>
<sequence>MNPILTTGSLPAALLSAAVFVPFSGVLVRYRANYIHLDGETGMTTPEVKSYFAMLRRVYRLEGWAGLYKGFMPVISSTVLVTLLFRFFVRPTLWFPDQPPFMIIPQSLFVFLLDAVVGIPISVITNRAICTPYVLPFFSPKLALGVLLSPTERRRPWKIYYTPGLFSTKLMNSFSDHIILGACLRLVAWAAISMDDAVLTGVLLTLDAVPFIMGSLLITALQVVVIRLTLQRIHDDDVEGETEAQQATKLGLRQYSPDTEVMGQVL</sequence>
<keyword evidence="2 5" id="KW-0812">Transmembrane</keyword>